<dbReference type="RefSeq" id="XP_001015550.2">
    <property type="nucleotide sequence ID" value="XM_001015550.2"/>
</dbReference>
<dbReference type="eggNOG" id="ENOG502T1XA">
    <property type="taxonomic scope" value="Eukaryota"/>
</dbReference>
<dbReference type="Proteomes" id="UP000009168">
    <property type="component" value="Unassembled WGS sequence"/>
</dbReference>
<proteinExistence type="predicted"/>
<name>Q23F48_TETTS</name>
<dbReference type="InParanoid" id="Q23F48"/>
<dbReference type="EMBL" id="GG662706">
    <property type="protein sequence ID" value="EAR95305.2"/>
    <property type="molecule type" value="Genomic_DNA"/>
</dbReference>
<protein>
    <submittedName>
        <fullName evidence="1">Uncharacterized protein</fullName>
    </submittedName>
</protein>
<keyword evidence="2" id="KW-1185">Reference proteome</keyword>
<sequence length="137" mass="16127">MLENSEIRKNFQVVSSFLYTLTRSESKTDEEFERKYNVYETLLSTNQRWGRNTQFVILGGLVAYCLKGNNIPIKLTGGFLYGYWIQHFYTLGSYAGVTLKLPCKNSIKYFKYQQIKTMKIYQILLNTVEVKTKIYKI</sequence>
<reference evidence="2" key="1">
    <citation type="journal article" date="2006" name="PLoS Biol.">
        <title>Macronuclear genome sequence of the ciliate Tetrahymena thermophila, a model eukaryote.</title>
        <authorList>
            <person name="Eisen J.A."/>
            <person name="Coyne R.S."/>
            <person name="Wu M."/>
            <person name="Wu D."/>
            <person name="Thiagarajan M."/>
            <person name="Wortman J.R."/>
            <person name="Badger J.H."/>
            <person name="Ren Q."/>
            <person name="Amedeo P."/>
            <person name="Jones K.M."/>
            <person name="Tallon L.J."/>
            <person name="Delcher A.L."/>
            <person name="Salzberg S.L."/>
            <person name="Silva J.C."/>
            <person name="Haas B.J."/>
            <person name="Majoros W.H."/>
            <person name="Farzad M."/>
            <person name="Carlton J.M."/>
            <person name="Smith R.K. Jr."/>
            <person name="Garg J."/>
            <person name="Pearlman R.E."/>
            <person name="Karrer K.M."/>
            <person name="Sun L."/>
            <person name="Manning G."/>
            <person name="Elde N.C."/>
            <person name="Turkewitz A.P."/>
            <person name="Asai D.J."/>
            <person name="Wilkes D.E."/>
            <person name="Wang Y."/>
            <person name="Cai H."/>
            <person name="Collins K."/>
            <person name="Stewart B.A."/>
            <person name="Lee S.R."/>
            <person name="Wilamowska K."/>
            <person name="Weinberg Z."/>
            <person name="Ruzzo W.L."/>
            <person name="Wloga D."/>
            <person name="Gaertig J."/>
            <person name="Frankel J."/>
            <person name="Tsao C.-C."/>
            <person name="Gorovsky M.A."/>
            <person name="Keeling P.J."/>
            <person name="Waller R.F."/>
            <person name="Patron N.J."/>
            <person name="Cherry J.M."/>
            <person name="Stover N.A."/>
            <person name="Krieger C.J."/>
            <person name="del Toro C."/>
            <person name="Ryder H.F."/>
            <person name="Williamson S.C."/>
            <person name="Barbeau R.A."/>
            <person name="Hamilton E.P."/>
            <person name="Orias E."/>
        </authorList>
    </citation>
    <scope>NUCLEOTIDE SEQUENCE [LARGE SCALE GENOMIC DNA]</scope>
    <source>
        <strain evidence="2">SB210</strain>
    </source>
</reference>
<dbReference type="AlphaFoldDB" id="Q23F48"/>
<dbReference type="GeneID" id="7838038"/>
<evidence type="ECO:0000313" key="2">
    <source>
        <dbReference type="Proteomes" id="UP000009168"/>
    </source>
</evidence>
<dbReference type="HOGENOM" id="CLU_1558368_0_0_1"/>
<dbReference type="OrthoDB" id="289107at2759"/>
<dbReference type="KEGG" id="tet:TTHERM_00383650"/>
<evidence type="ECO:0000313" key="1">
    <source>
        <dbReference type="EMBL" id="EAR95305.2"/>
    </source>
</evidence>
<organism evidence="1 2">
    <name type="scientific">Tetrahymena thermophila (strain SB210)</name>
    <dbReference type="NCBI Taxonomy" id="312017"/>
    <lineage>
        <taxon>Eukaryota</taxon>
        <taxon>Sar</taxon>
        <taxon>Alveolata</taxon>
        <taxon>Ciliophora</taxon>
        <taxon>Intramacronucleata</taxon>
        <taxon>Oligohymenophorea</taxon>
        <taxon>Hymenostomatida</taxon>
        <taxon>Tetrahymenina</taxon>
        <taxon>Tetrahymenidae</taxon>
        <taxon>Tetrahymena</taxon>
    </lineage>
</organism>
<gene>
    <name evidence="1" type="ORF">TTHERM_00383650</name>
</gene>
<accession>Q23F48</accession>